<dbReference type="Pfam" id="PF00589">
    <property type="entry name" value="Phage_integrase"/>
    <property type="match status" value="1"/>
</dbReference>
<accession>U6STH8</accession>
<dbReference type="RefSeq" id="WP_022626601.1">
    <property type="nucleotide sequence ID" value="NZ_ATAE01000003.1"/>
</dbReference>
<dbReference type="Gene3D" id="1.10.443.10">
    <property type="entry name" value="Intergrase catalytic core"/>
    <property type="match status" value="1"/>
</dbReference>
<organism evidence="3 4">
    <name type="scientific">Alkalihalophilus marmarensis DSM 21297</name>
    <dbReference type="NCBI Taxonomy" id="1188261"/>
    <lineage>
        <taxon>Bacteria</taxon>
        <taxon>Bacillati</taxon>
        <taxon>Bacillota</taxon>
        <taxon>Bacilli</taxon>
        <taxon>Bacillales</taxon>
        <taxon>Bacillaceae</taxon>
        <taxon>Alkalihalophilus</taxon>
    </lineage>
</organism>
<name>U6STH8_9BACI</name>
<evidence type="ECO:0000313" key="3">
    <source>
        <dbReference type="EMBL" id="ERN54918.1"/>
    </source>
</evidence>
<evidence type="ECO:0000259" key="2">
    <source>
        <dbReference type="PROSITE" id="PS51898"/>
    </source>
</evidence>
<reference evidence="3 4" key="1">
    <citation type="journal article" date="2013" name="Genome Announc.">
        <title>Genome Sequence of the Extreme Obligate Alkaliphile Bacillus marmarensis Strain DSM 21297.</title>
        <authorList>
            <person name="Wernick D.G."/>
            <person name="Choi K.Y."/>
            <person name="Tat C.A."/>
            <person name="Lafontaine Rivera J.G."/>
            <person name="Liao J.C."/>
        </authorList>
    </citation>
    <scope>NUCLEOTIDE SEQUENCE [LARGE SCALE GENOMIC DNA]</scope>
    <source>
        <strain evidence="3 4">DSM 21297</strain>
    </source>
</reference>
<dbReference type="Proteomes" id="UP000017170">
    <property type="component" value="Unassembled WGS sequence"/>
</dbReference>
<sequence length="186" mass="21477">MEFVEPIKEIETINRIKQLLKEKSPRDYLLFVIGINTGISISYLLNIKVGELLNGDNVREFYYLKEKSNSQGKLFYINSIVKHALLLQINEAGLKEEDYLFKSRKNNQAITRQQAYRIIHSVAREAGMTEKIGTHTLRKTFGYHAYQKGVAISLLQNIFNHSTRAETLRYIGVDKDNVKVKIDVNL</sequence>
<dbReference type="PANTHER" id="PTHR30349">
    <property type="entry name" value="PHAGE INTEGRASE-RELATED"/>
    <property type="match status" value="1"/>
</dbReference>
<evidence type="ECO:0000313" key="4">
    <source>
        <dbReference type="Proteomes" id="UP000017170"/>
    </source>
</evidence>
<dbReference type="InterPro" id="IPR002104">
    <property type="entry name" value="Integrase_catalytic"/>
</dbReference>
<dbReference type="EMBL" id="ATAE01000003">
    <property type="protein sequence ID" value="ERN54918.1"/>
    <property type="molecule type" value="Genomic_DNA"/>
</dbReference>
<dbReference type="InterPro" id="IPR011010">
    <property type="entry name" value="DNA_brk_join_enz"/>
</dbReference>
<dbReference type="SUPFAM" id="SSF56349">
    <property type="entry name" value="DNA breaking-rejoining enzymes"/>
    <property type="match status" value="1"/>
</dbReference>
<gene>
    <name evidence="3" type="ORF">A33I_03910</name>
</gene>
<proteinExistence type="predicted"/>
<dbReference type="GO" id="GO:0003677">
    <property type="term" value="F:DNA binding"/>
    <property type="evidence" value="ECO:0007669"/>
    <property type="project" value="InterPro"/>
</dbReference>
<comment type="caution">
    <text evidence="3">The sequence shown here is derived from an EMBL/GenBank/DDBJ whole genome shotgun (WGS) entry which is preliminary data.</text>
</comment>
<dbReference type="PROSITE" id="PS51898">
    <property type="entry name" value="TYR_RECOMBINASE"/>
    <property type="match status" value="1"/>
</dbReference>
<dbReference type="InterPro" id="IPR050090">
    <property type="entry name" value="Tyrosine_recombinase_XerCD"/>
</dbReference>
<protein>
    <submittedName>
        <fullName evidence="3">Integrase</fullName>
    </submittedName>
</protein>
<evidence type="ECO:0000256" key="1">
    <source>
        <dbReference type="ARBA" id="ARBA00023172"/>
    </source>
</evidence>
<feature type="domain" description="Tyr recombinase" evidence="2">
    <location>
        <begin position="6"/>
        <end position="183"/>
    </location>
</feature>
<dbReference type="PANTHER" id="PTHR30349:SF82">
    <property type="entry name" value="INTEGRASE_RECOMBINASE YOEC-RELATED"/>
    <property type="match status" value="1"/>
</dbReference>
<dbReference type="InterPro" id="IPR013762">
    <property type="entry name" value="Integrase-like_cat_sf"/>
</dbReference>
<dbReference type="GO" id="GO:0006310">
    <property type="term" value="P:DNA recombination"/>
    <property type="evidence" value="ECO:0007669"/>
    <property type="project" value="UniProtKB-KW"/>
</dbReference>
<keyword evidence="4" id="KW-1185">Reference proteome</keyword>
<dbReference type="PATRIC" id="fig|1188261.3.peg.192"/>
<dbReference type="AlphaFoldDB" id="U6STH8"/>
<keyword evidence="1" id="KW-0233">DNA recombination</keyword>
<dbReference type="GO" id="GO:0015074">
    <property type="term" value="P:DNA integration"/>
    <property type="evidence" value="ECO:0007669"/>
    <property type="project" value="InterPro"/>
</dbReference>